<evidence type="ECO:0000313" key="1">
    <source>
        <dbReference type="EMBL" id="KAF8564395.1"/>
    </source>
</evidence>
<dbReference type="Proteomes" id="UP000699462">
    <property type="component" value="Unassembled WGS sequence"/>
</dbReference>
<comment type="caution">
    <text evidence="1">The sequence shown here is derived from an EMBL/GenBank/DDBJ whole genome shotgun (WGS) entry which is preliminary data.</text>
</comment>
<gene>
    <name evidence="1" type="ORF">P879_10783</name>
</gene>
<dbReference type="OrthoDB" id="6269433at2759"/>
<evidence type="ECO:0000313" key="2">
    <source>
        <dbReference type="Proteomes" id="UP000699462"/>
    </source>
</evidence>
<organism evidence="1 2">
    <name type="scientific">Paragonimus westermani</name>
    <dbReference type="NCBI Taxonomy" id="34504"/>
    <lineage>
        <taxon>Eukaryota</taxon>
        <taxon>Metazoa</taxon>
        <taxon>Spiralia</taxon>
        <taxon>Lophotrochozoa</taxon>
        <taxon>Platyhelminthes</taxon>
        <taxon>Trematoda</taxon>
        <taxon>Digenea</taxon>
        <taxon>Plagiorchiida</taxon>
        <taxon>Troglotremata</taxon>
        <taxon>Troglotrematidae</taxon>
        <taxon>Paragonimus</taxon>
    </lineage>
</organism>
<dbReference type="AlphaFoldDB" id="A0A8T0D981"/>
<name>A0A8T0D981_9TREM</name>
<proteinExistence type="predicted"/>
<keyword evidence="2" id="KW-1185">Reference proteome</keyword>
<reference evidence="1 2" key="1">
    <citation type="submission" date="2019-07" db="EMBL/GenBank/DDBJ databases">
        <title>Annotation for the trematode Paragonimus westermani.</title>
        <authorList>
            <person name="Choi Y.-J."/>
        </authorList>
    </citation>
    <scope>NUCLEOTIDE SEQUENCE [LARGE SCALE GENOMIC DNA]</scope>
    <source>
        <strain evidence="1">180907_Pwestermani</strain>
    </source>
</reference>
<accession>A0A8T0D981</accession>
<dbReference type="EMBL" id="JTDF01008818">
    <property type="protein sequence ID" value="KAF8564395.1"/>
    <property type="molecule type" value="Genomic_DNA"/>
</dbReference>
<sequence length="178" mass="20645">MCVVDFPGNEHLKANIPALSDLRKKPLLKVYNILFNPSISYIIIENSICFAESTGCAENDIIDLDNKQWPDLWITNASIQSTGQLNVAYRLDEPARQLLRKPDQNTKRFCADVFQLFATTASHNIELQKQRTPIFQTCVQKLNILYFYRFPTIPHLMMTERDISPLDVCYRLLLNFLF</sequence>
<protein>
    <submittedName>
        <fullName evidence="1">Uncharacterized protein</fullName>
    </submittedName>
</protein>